<comment type="caution">
    <text evidence="2">The sequence shown here is derived from an EMBL/GenBank/DDBJ whole genome shotgun (WGS) entry which is preliminary data.</text>
</comment>
<feature type="region of interest" description="Disordered" evidence="1">
    <location>
        <begin position="46"/>
        <end position="69"/>
    </location>
</feature>
<feature type="region of interest" description="Disordered" evidence="1">
    <location>
        <begin position="1"/>
        <end position="33"/>
    </location>
</feature>
<gene>
    <name evidence="2" type="ORF">HaLaN_10588</name>
</gene>
<dbReference type="Proteomes" id="UP000485058">
    <property type="component" value="Unassembled WGS sequence"/>
</dbReference>
<evidence type="ECO:0000256" key="1">
    <source>
        <dbReference type="SAM" id="MobiDB-lite"/>
    </source>
</evidence>
<sequence>MEADQGSGAATEPAGPALTREAREGIQPALNPGPALLGALETMLLQLPGPGSPFSAGQDPPATALSPPQTVCEAGPAAALEEDLEPVRSDPPCLHTLKAHSSITSWPGLLLKSQVSNQSTFT</sequence>
<dbReference type="AlphaFoldDB" id="A0A699Z585"/>
<reference evidence="2 3" key="1">
    <citation type="submission" date="2020-02" db="EMBL/GenBank/DDBJ databases">
        <title>Draft genome sequence of Haematococcus lacustris strain NIES-144.</title>
        <authorList>
            <person name="Morimoto D."/>
            <person name="Nakagawa S."/>
            <person name="Yoshida T."/>
            <person name="Sawayama S."/>
        </authorList>
    </citation>
    <scope>NUCLEOTIDE SEQUENCE [LARGE SCALE GENOMIC DNA]</scope>
    <source>
        <strain evidence="2 3">NIES-144</strain>
    </source>
</reference>
<organism evidence="2 3">
    <name type="scientific">Haematococcus lacustris</name>
    <name type="common">Green alga</name>
    <name type="synonym">Haematococcus pluvialis</name>
    <dbReference type="NCBI Taxonomy" id="44745"/>
    <lineage>
        <taxon>Eukaryota</taxon>
        <taxon>Viridiplantae</taxon>
        <taxon>Chlorophyta</taxon>
        <taxon>core chlorophytes</taxon>
        <taxon>Chlorophyceae</taxon>
        <taxon>CS clade</taxon>
        <taxon>Chlamydomonadales</taxon>
        <taxon>Haematococcaceae</taxon>
        <taxon>Haematococcus</taxon>
    </lineage>
</organism>
<accession>A0A699Z585</accession>
<name>A0A699Z585_HAELA</name>
<evidence type="ECO:0000313" key="2">
    <source>
        <dbReference type="EMBL" id="GFH14518.1"/>
    </source>
</evidence>
<protein>
    <submittedName>
        <fullName evidence="2">Uncharacterized protein</fullName>
    </submittedName>
</protein>
<proteinExistence type="predicted"/>
<evidence type="ECO:0000313" key="3">
    <source>
        <dbReference type="Proteomes" id="UP000485058"/>
    </source>
</evidence>
<keyword evidence="3" id="KW-1185">Reference proteome</keyword>
<dbReference type="EMBL" id="BLLF01000736">
    <property type="protein sequence ID" value="GFH14518.1"/>
    <property type="molecule type" value="Genomic_DNA"/>
</dbReference>